<dbReference type="GeneID" id="8856976"/>
<dbReference type="AlphaFoldDB" id="D2W0Y4"/>
<dbReference type="VEuPathDB" id="AmoebaDB:NAEGRDRAFT_75023"/>
<proteinExistence type="predicted"/>
<reference evidence="2 3" key="1">
    <citation type="journal article" date="2010" name="Cell">
        <title>The genome of Naegleria gruberi illuminates early eukaryotic versatility.</title>
        <authorList>
            <person name="Fritz-Laylin L.K."/>
            <person name="Prochnik S.E."/>
            <person name="Ginger M.L."/>
            <person name="Dacks J.B."/>
            <person name="Carpenter M.L."/>
            <person name="Field M.C."/>
            <person name="Kuo A."/>
            <person name="Paredez A."/>
            <person name="Chapman J."/>
            <person name="Pham J."/>
            <person name="Shu S."/>
            <person name="Neupane R."/>
            <person name="Cipriano M."/>
            <person name="Mancuso J."/>
            <person name="Tu H."/>
            <person name="Salamov A."/>
            <person name="Lindquist E."/>
            <person name="Shapiro H."/>
            <person name="Lucas S."/>
            <person name="Grigoriev I.V."/>
            <person name="Cande W.Z."/>
            <person name="Fulton C."/>
            <person name="Rokhsar D.S."/>
            <person name="Dawson S.C."/>
        </authorList>
    </citation>
    <scope>NUCLEOTIDE SEQUENCE [LARGE SCALE GENOMIC DNA]</scope>
    <source>
        <strain evidence="2 3">NEG-M</strain>
    </source>
</reference>
<evidence type="ECO:0000256" key="1">
    <source>
        <dbReference type="SAM" id="Phobius"/>
    </source>
</evidence>
<evidence type="ECO:0000313" key="3">
    <source>
        <dbReference type="Proteomes" id="UP000006671"/>
    </source>
</evidence>
<dbReference type="RefSeq" id="XP_002670005.1">
    <property type="nucleotide sequence ID" value="XM_002669959.1"/>
</dbReference>
<protein>
    <submittedName>
        <fullName evidence="2">Predicted protein</fullName>
    </submittedName>
</protein>
<keyword evidence="1" id="KW-1133">Transmembrane helix</keyword>
<dbReference type="Proteomes" id="UP000006671">
    <property type="component" value="Unassembled WGS sequence"/>
</dbReference>
<feature type="transmembrane region" description="Helical" evidence="1">
    <location>
        <begin position="7"/>
        <end position="28"/>
    </location>
</feature>
<evidence type="ECO:0000313" key="2">
    <source>
        <dbReference type="EMBL" id="EFC37261.1"/>
    </source>
</evidence>
<accession>D2W0Y4</accession>
<sequence length="143" mass="16138">MNRIKSLRALFTFNVALILITTIMMIVLNNINCSSVSELTTLVVPFSIKIEEKDDKLRIGLNTNFYDCLVDEDFDIEPDCDILTGNVIFVYESPGERSIFLRNVFAAGMLVLIVACCCCVAVCVFGCYCCFIRRRKLLQGSIR</sequence>
<gene>
    <name evidence="2" type="ORF">NAEGRDRAFT_75023</name>
</gene>
<keyword evidence="1" id="KW-0472">Membrane</keyword>
<dbReference type="EMBL" id="GG738920">
    <property type="protein sequence ID" value="EFC37261.1"/>
    <property type="molecule type" value="Genomic_DNA"/>
</dbReference>
<dbReference type="KEGG" id="ngr:NAEGRDRAFT_75023"/>
<organism evidence="3">
    <name type="scientific">Naegleria gruberi</name>
    <name type="common">Amoeba</name>
    <dbReference type="NCBI Taxonomy" id="5762"/>
    <lineage>
        <taxon>Eukaryota</taxon>
        <taxon>Discoba</taxon>
        <taxon>Heterolobosea</taxon>
        <taxon>Tetramitia</taxon>
        <taxon>Eutetramitia</taxon>
        <taxon>Vahlkampfiidae</taxon>
        <taxon>Naegleria</taxon>
    </lineage>
</organism>
<dbReference type="InParanoid" id="D2W0Y4"/>
<name>D2W0Y4_NAEGR</name>
<feature type="transmembrane region" description="Helical" evidence="1">
    <location>
        <begin position="104"/>
        <end position="131"/>
    </location>
</feature>
<keyword evidence="3" id="KW-1185">Reference proteome</keyword>
<keyword evidence="1" id="KW-0812">Transmembrane</keyword>